<gene>
    <name evidence="1" type="ORF">CYME_CMO115C</name>
</gene>
<dbReference type="HOGENOM" id="CLU_673306_0_0_1"/>
<reference evidence="1 2" key="2">
    <citation type="journal article" date="2007" name="BMC Biol.">
        <title>A 100%-complete sequence reveals unusually simple genomic features in the hot-spring red alga Cyanidioschyzon merolae.</title>
        <authorList>
            <person name="Nozaki H."/>
            <person name="Takano H."/>
            <person name="Misumi O."/>
            <person name="Terasawa K."/>
            <person name="Matsuzaki M."/>
            <person name="Maruyama S."/>
            <person name="Nishida K."/>
            <person name="Yagisawa F."/>
            <person name="Yoshida Y."/>
            <person name="Fujiwara T."/>
            <person name="Takio S."/>
            <person name="Tamura K."/>
            <person name="Chung S.J."/>
            <person name="Nakamura S."/>
            <person name="Kuroiwa H."/>
            <person name="Tanaka K."/>
            <person name="Sato N."/>
            <person name="Kuroiwa T."/>
        </authorList>
    </citation>
    <scope>NUCLEOTIDE SEQUENCE [LARGE SCALE GENOMIC DNA]</scope>
    <source>
        <strain evidence="1 2">10D</strain>
    </source>
</reference>
<dbReference type="SUPFAM" id="SSF50978">
    <property type="entry name" value="WD40 repeat-like"/>
    <property type="match status" value="1"/>
</dbReference>
<reference evidence="1 2" key="1">
    <citation type="journal article" date="2004" name="Nature">
        <title>Genome sequence of the ultrasmall unicellular red alga Cyanidioschyzon merolae 10D.</title>
        <authorList>
            <person name="Matsuzaki M."/>
            <person name="Misumi O."/>
            <person name="Shin-i T."/>
            <person name="Maruyama S."/>
            <person name="Takahara M."/>
            <person name="Miyagishima S."/>
            <person name="Mori T."/>
            <person name="Nishida K."/>
            <person name="Yagisawa F."/>
            <person name="Nishida K."/>
            <person name="Yoshida Y."/>
            <person name="Nishimura Y."/>
            <person name="Nakao S."/>
            <person name="Kobayashi T."/>
            <person name="Momoyama Y."/>
            <person name="Higashiyama T."/>
            <person name="Minoda A."/>
            <person name="Sano M."/>
            <person name="Nomoto H."/>
            <person name="Oishi K."/>
            <person name="Hayashi H."/>
            <person name="Ohta F."/>
            <person name="Nishizaka S."/>
            <person name="Haga S."/>
            <person name="Miura S."/>
            <person name="Morishita T."/>
            <person name="Kabeya Y."/>
            <person name="Terasawa K."/>
            <person name="Suzuki Y."/>
            <person name="Ishii Y."/>
            <person name="Asakawa S."/>
            <person name="Takano H."/>
            <person name="Ohta N."/>
            <person name="Kuroiwa H."/>
            <person name="Tanaka K."/>
            <person name="Shimizu N."/>
            <person name="Sugano S."/>
            <person name="Sato N."/>
            <person name="Nozaki H."/>
            <person name="Ogasawara N."/>
            <person name="Kohara Y."/>
            <person name="Kuroiwa T."/>
        </authorList>
    </citation>
    <scope>NUCLEOTIDE SEQUENCE [LARGE SCALE GENOMIC DNA]</scope>
    <source>
        <strain evidence="1 2">10D</strain>
    </source>
</reference>
<sequence>MEAAGRTSETSSRITVAEAFIGTYSGGIAKLNFAQNILPGEKFASVDSEKHQQCSLSSENSPITVIKAFGSVVLSASVRKVAVYSAADAGEAAVFAAFGASNGEVAFLDVSRSVLLETFDSQTECVNDLAFVRLHDRTFLLAAGGKTRGKLAVWLCTGQPFRKWFLKKTLSLGKWPITHIVMTRNKAQFFTLDERPQLTLWSLEKLLESKRNRGCRPRNTSNGRESIKSLAFPELRFRLGFRPESVEWCPESAVFFFAGRSILEMYDLNSGTAVSSEKLTDALISCVYFVREYGANSGNRYAFLGTSRGEILLIQCISNSDGESSFKVIDRLAVESAEERCRPGKIRDIGLISISESALDIVALTSFRLFSCRFFPLKEEKAFVDSVTDFGHRITCSYLHRLSKNKHHC</sequence>
<dbReference type="Gene3D" id="2.130.10.10">
    <property type="entry name" value="YVTN repeat-like/Quinoprotein amine dehydrogenase"/>
    <property type="match status" value="1"/>
</dbReference>
<dbReference type="KEGG" id="cme:CYME_CMO115C"/>
<dbReference type="OrthoDB" id="10564581at2759"/>
<dbReference type="Proteomes" id="UP000007014">
    <property type="component" value="Chromosome 15"/>
</dbReference>
<dbReference type="AlphaFoldDB" id="M1VJI3"/>
<keyword evidence="2" id="KW-1185">Reference proteome</keyword>
<dbReference type="InterPro" id="IPR036322">
    <property type="entry name" value="WD40_repeat_dom_sf"/>
</dbReference>
<proteinExistence type="predicted"/>
<dbReference type="RefSeq" id="XP_005537524.1">
    <property type="nucleotide sequence ID" value="XM_005537467.1"/>
</dbReference>
<organism evidence="1 2">
    <name type="scientific">Cyanidioschyzon merolae (strain NIES-3377 / 10D)</name>
    <name type="common">Unicellular red alga</name>
    <dbReference type="NCBI Taxonomy" id="280699"/>
    <lineage>
        <taxon>Eukaryota</taxon>
        <taxon>Rhodophyta</taxon>
        <taxon>Bangiophyceae</taxon>
        <taxon>Cyanidiales</taxon>
        <taxon>Cyanidiaceae</taxon>
        <taxon>Cyanidioschyzon</taxon>
    </lineage>
</organism>
<dbReference type="Gramene" id="CMO115CT">
    <property type="protein sequence ID" value="CMO115CT"/>
    <property type="gene ID" value="CMO115C"/>
</dbReference>
<accession>M1VJI3</accession>
<dbReference type="InterPro" id="IPR015943">
    <property type="entry name" value="WD40/YVTN_repeat-like_dom_sf"/>
</dbReference>
<name>M1VJI3_CYAM1</name>
<dbReference type="GeneID" id="16995580"/>
<protein>
    <submittedName>
        <fullName evidence="1">Uncharacterized protein</fullName>
    </submittedName>
</protein>
<dbReference type="EMBL" id="AP006497">
    <property type="protein sequence ID" value="BAM81488.1"/>
    <property type="molecule type" value="Genomic_DNA"/>
</dbReference>
<evidence type="ECO:0000313" key="1">
    <source>
        <dbReference type="EMBL" id="BAM81488.1"/>
    </source>
</evidence>
<evidence type="ECO:0000313" key="2">
    <source>
        <dbReference type="Proteomes" id="UP000007014"/>
    </source>
</evidence>